<reference evidence="2" key="3">
    <citation type="submission" date="2025-09" db="UniProtKB">
        <authorList>
            <consortium name="Ensembl"/>
        </authorList>
    </citation>
    <scope>IDENTIFICATION</scope>
</reference>
<dbReference type="OMA" id="STWTTKE"/>
<dbReference type="RefSeq" id="XP_027693571.1">
    <property type="nucleotide sequence ID" value="XM_027837770.1"/>
</dbReference>
<accession>A0A4X2JX53</accession>
<feature type="coiled-coil region" evidence="1">
    <location>
        <begin position="163"/>
        <end position="307"/>
    </location>
</feature>
<evidence type="ECO:0008006" key="4">
    <source>
        <dbReference type="Google" id="ProtNLM"/>
    </source>
</evidence>
<dbReference type="Ensembl" id="ENSVURT00010004810.1">
    <property type="protein sequence ID" value="ENSVURP00010004233.1"/>
    <property type="gene ID" value="ENSVURG00010003378.1"/>
</dbReference>
<dbReference type="GeneID" id="114024681"/>
<dbReference type="CTD" id="347475"/>
<organism evidence="2 3">
    <name type="scientific">Vombatus ursinus</name>
    <name type="common">Common wombat</name>
    <dbReference type="NCBI Taxonomy" id="29139"/>
    <lineage>
        <taxon>Eukaryota</taxon>
        <taxon>Metazoa</taxon>
        <taxon>Chordata</taxon>
        <taxon>Craniata</taxon>
        <taxon>Vertebrata</taxon>
        <taxon>Euteleostomi</taxon>
        <taxon>Mammalia</taxon>
        <taxon>Metatheria</taxon>
        <taxon>Diprotodontia</taxon>
        <taxon>Vombatidae</taxon>
        <taxon>Vombatus</taxon>
    </lineage>
</organism>
<name>A0A4X2JX53_VOMUR</name>
<protein>
    <recommendedName>
        <fullName evidence="4">Coiled-coil domain containing 160</fullName>
    </recommendedName>
</protein>
<proteinExistence type="predicted"/>
<gene>
    <name evidence="2" type="primary">CCDC160</name>
</gene>
<dbReference type="AlphaFoldDB" id="A0A4X2JX53"/>
<dbReference type="Proteomes" id="UP000314987">
    <property type="component" value="Unassembled WGS sequence"/>
</dbReference>
<keyword evidence="3" id="KW-1185">Reference proteome</keyword>
<evidence type="ECO:0000313" key="3">
    <source>
        <dbReference type="Proteomes" id="UP000314987"/>
    </source>
</evidence>
<dbReference type="PANTHER" id="PTHR48251:SF1">
    <property type="entry name" value="COILED-COIL DOMAIN-CONTAINING PROTEIN 160"/>
    <property type="match status" value="1"/>
</dbReference>
<dbReference type="PANTHER" id="PTHR48251">
    <property type="entry name" value="COILED-COIL DOMAIN-CONTAINING PROTEIN 160"/>
    <property type="match status" value="1"/>
</dbReference>
<dbReference type="OrthoDB" id="5985715at2759"/>
<reference evidence="2" key="2">
    <citation type="submission" date="2025-08" db="UniProtKB">
        <authorList>
            <consortium name="Ensembl"/>
        </authorList>
    </citation>
    <scope>IDENTIFICATION</scope>
</reference>
<evidence type="ECO:0000256" key="1">
    <source>
        <dbReference type="SAM" id="Coils"/>
    </source>
</evidence>
<sequence>MMDVCPFLKEQAEGSVEMETIGKHWVEKLFIPCFTPQDFFKQANQPEPFSQQLAFDQAKGVEEMYNLAIKKFQEEKKFKRKEFISPLIEPESEPKLTERKINISKKQPERNSACWDAADLNVGTEESPMRTEGHCIWNAKELAALRQETQKKHAEGISQKIQLSFLNAELEELNAKCRKIEANFENAERELLKSKREISFKTLHLEAAQKDSFRKDRELRALKNDISEKSINVKNLSEALLQAKQLIQKLDLENKDLKEVVKKLKQQIEVGNAALREKVKLHYKLEIKKIQRELEVVKNELKTEKFLHARNNKALELLRKHFSSLPVSSTLDSFKIDYL</sequence>
<dbReference type="STRING" id="29139.ENSVURP00010004233"/>
<dbReference type="GeneTree" id="ENSGT00390000013938"/>
<reference evidence="3" key="1">
    <citation type="submission" date="2018-12" db="EMBL/GenBank/DDBJ databases">
        <authorList>
            <person name="Yazar S."/>
        </authorList>
    </citation>
    <scope>NUCLEOTIDE SEQUENCE [LARGE SCALE GENOMIC DNA]</scope>
</reference>
<evidence type="ECO:0000313" key="2">
    <source>
        <dbReference type="Ensembl" id="ENSVURP00010004233.1"/>
    </source>
</evidence>
<keyword evidence="1" id="KW-0175">Coiled coil</keyword>